<dbReference type="EMBL" id="BMAW01110895">
    <property type="protein sequence ID" value="GFT45359.1"/>
    <property type="molecule type" value="Genomic_DNA"/>
</dbReference>
<comment type="caution">
    <text evidence="7">The sequence shown here is derived from an EMBL/GenBank/DDBJ whole genome shotgun (WGS) entry which is preliminary data.</text>
</comment>
<evidence type="ECO:0000313" key="8">
    <source>
        <dbReference type="Proteomes" id="UP000887013"/>
    </source>
</evidence>
<dbReference type="AlphaFoldDB" id="A0A8X6P3W6"/>
<keyword evidence="4 6" id="KW-1133">Transmembrane helix</keyword>
<evidence type="ECO:0000256" key="3">
    <source>
        <dbReference type="ARBA" id="ARBA00022692"/>
    </source>
</evidence>
<evidence type="ECO:0000256" key="6">
    <source>
        <dbReference type="SAM" id="Phobius"/>
    </source>
</evidence>
<organism evidence="7 8">
    <name type="scientific">Nephila pilipes</name>
    <name type="common">Giant wood spider</name>
    <name type="synonym">Nephila maculata</name>
    <dbReference type="NCBI Taxonomy" id="299642"/>
    <lineage>
        <taxon>Eukaryota</taxon>
        <taxon>Metazoa</taxon>
        <taxon>Ecdysozoa</taxon>
        <taxon>Arthropoda</taxon>
        <taxon>Chelicerata</taxon>
        <taxon>Arachnida</taxon>
        <taxon>Araneae</taxon>
        <taxon>Araneomorphae</taxon>
        <taxon>Entelegynae</taxon>
        <taxon>Araneoidea</taxon>
        <taxon>Nephilidae</taxon>
        <taxon>Nephila</taxon>
    </lineage>
</organism>
<accession>A0A8X6P3W6</accession>
<feature type="transmembrane region" description="Helical" evidence="6">
    <location>
        <begin position="223"/>
        <end position="245"/>
    </location>
</feature>
<dbReference type="OrthoDB" id="6430723at2759"/>
<dbReference type="GO" id="GO:0005886">
    <property type="term" value="C:plasma membrane"/>
    <property type="evidence" value="ECO:0007669"/>
    <property type="project" value="UniProtKB-SubCell"/>
</dbReference>
<proteinExistence type="predicted"/>
<keyword evidence="2" id="KW-1003">Cell membrane</keyword>
<evidence type="ECO:0008006" key="9">
    <source>
        <dbReference type="Google" id="ProtNLM"/>
    </source>
</evidence>
<feature type="transmembrane region" description="Helical" evidence="6">
    <location>
        <begin position="37"/>
        <end position="64"/>
    </location>
</feature>
<dbReference type="Proteomes" id="UP000887013">
    <property type="component" value="Unassembled WGS sequence"/>
</dbReference>
<evidence type="ECO:0000256" key="5">
    <source>
        <dbReference type="ARBA" id="ARBA00023136"/>
    </source>
</evidence>
<evidence type="ECO:0000256" key="2">
    <source>
        <dbReference type="ARBA" id="ARBA00022475"/>
    </source>
</evidence>
<comment type="subcellular location">
    <subcellularLocation>
        <location evidence="1">Cell membrane</location>
        <topology evidence="1">Multi-pass membrane protein</topology>
    </subcellularLocation>
</comment>
<dbReference type="GO" id="GO:0050909">
    <property type="term" value="P:sensory perception of taste"/>
    <property type="evidence" value="ECO:0007669"/>
    <property type="project" value="InterPro"/>
</dbReference>
<gene>
    <name evidence="7" type="primary">AVEN_152599_1</name>
    <name evidence="7" type="ORF">NPIL_417401</name>
</gene>
<evidence type="ECO:0000256" key="4">
    <source>
        <dbReference type="ARBA" id="ARBA00022989"/>
    </source>
</evidence>
<protein>
    <recommendedName>
        <fullName evidence="9">Gustatory receptor</fullName>
    </recommendedName>
</protein>
<evidence type="ECO:0000313" key="7">
    <source>
        <dbReference type="EMBL" id="GFT45359.1"/>
    </source>
</evidence>
<name>A0A8X6P3W6_NEPPI</name>
<dbReference type="Pfam" id="PF08395">
    <property type="entry name" value="7tm_7"/>
    <property type="match status" value="1"/>
</dbReference>
<feature type="transmembrane region" description="Helical" evidence="6">
    <location>
        <begin position="190"/>
        <end position="211"/>
    </location>
</feature>
<keyword evidence="5 6" id="KW-0472">Membrane</keyword>
<feature type="transmembrane region" description="Helical" evidence="6">
    <location>
        <begin position="148"/>
        <end position="169"/>
    </location>
</feature>
<feature type="transmembrane region" description="Helical" evidence="6">
    <location>
        <begin position="115"/>
        <end position="136"/>
    </location>
</feature>
<reference evidence="7" key="1">
    <citation type="submission" date="2020-08" db="EMBL/GenBank/DDBJ databases">
        <title>Multicomponent nature underlies the extraordinary mechanical properties of spider dragline silk.</title>
        <authorList>
            <person name="Kono N."/>
            <person name="Nakamura H."/>
            <person name="Mori M."/>
            <person name="Yoshida Y."/>
            <person name="Ohtoshi R."/>
            <person name="Malay A.D."/>
            <person name="Moran D.A.P."/>
            <person name="Tomita M."/>
            <person name="Numata K."/>
            <person name="Arakawa K."/>
        </authorList>
    </citation>
    <scope>NUCLEOTIDE SEQUENCE</scope>
</reference>
<evidence type="ECO:0000256" key="1">
    <source>
        <dbReference type="ARBA" id="ARBA00004651"/>
    </source>
</evidence>
<sequence>MACVAVFFFYEQPKYFNPDIYIPFVTNEKSKESYKNVIILCIIATFGLSVSASGFAFFLCWNLYETMGKLIYVYGEKLKEQSQRMAWNVEIVTDYISIFKNLTFRLHEVDQAVNIYALLIYGAVISGFFNTVSVMVTGDESFKTTTTTVYIVWVFVNSVGVLIILSYYGSNITDQGNKLKRRMIEYTDKFIRFSPPISAMHMVQFLFEIIMKANLTVTGGGMFAINFGLILSIASVMVTYGVLILQLDQN</sequence>
<dbReference type="InterPro" id="IPR013604">
    <property type="entry name" value="7TM_chemorcpt"/>
</dbReference>
<keyword evidence="8" id="KW-1185">Reference proteome</keyword>
<keyword evidence="3 6" id="KW-0812">Transmembrane</keyword>